<dbReference type="AlphaFoldDB" id="A0A917FE07"/>
<feature type="domain" description="Response regulatory" evidence="5">
    <location>
        <begin position="10"/>
        <end position="129"/>
    </location>
</feature>
<feature type="modified residue" description="4-aspartylphosphate" evidence="4">
    <location>
        <position position="60"/>
    </location>
</feature>
<evidence type="ECO:0000256" key="2">
    <source>
        <dbReference type="ARBA" id="ARBA00023012"/>
    </source>
</evidence>
<evidence type="ECO:0000256" key="1">
    <source>
        <dbReference type="ARBA" id="ARBA00022553"/>
    </source>
</evidence>
<evidence type="ECO:0000259" key="5">
    <source>
        <dbReference type="PROSITE" id="PS50110"/>
    </source>
</evidence>
<dbReference type="Gene3D" id="3.40.50.2300">
    <property type="match status" value="1"/>
</dbReference>
<evidence type="ECO:0000313" key="7">
    <source>
        <dbReference type="Proteomes" id="UP000632498"/>
    </source>
</evidence>
<dbReference type="PANTHER" id="PTHR48111:SF40">
    <property type="entry name" value="PHOSPHATE REGULON TRANSCRIPTIONAL REGULATORY PROTEIN PHOB"/>
    <property type="match status" value="1"/>
</dbReference>
<dbReference type="GO" id="GO:0000156">
    <property type="term" value="F:phosphorelay response regulator activity"/>
    <property type="evidence" value="ECO:0007669"/>
    <property type="project" value="TreeGrafter"/>
</dbReference>
<dbReference type="GO" id="GO:0006355">
    <property type="term" value="P:regulation of DNA-templated transcription"/>
    <property type="evidence" value="ECO:0007669"/>
    <property type="project" value="TreeGrafter"/>
</dbReference>
<keyword evidence="3" id="KW-0238">DNA-binding</keyword>
<dbReference type="SUPFAM" id="SSF52172">
    <property type="entry name" value="CheY-like"/>
    <property type="match status" value="1"/>
</dbReference>
<evidence type="ECO:0000256" key="3">
    <source>
        <dbReference type="ARBA" id="ARBA00023125"/>
    </source>
</evidence>
<sequence length="311" mass="34806">MAKYQIENISILIADSNRQLRSSLKGVLHHYGFRKITDAYDIESFEDAIRAHSPDLILCDVNLKGEQVCEVIHRLRHNHLGQNPFAAVILFIDEAGEEIVRQASRAGLDDLQIKPVVAQKIIDRVKFLIEKRKPFVVTTDYIGPDRRKETRPEGQEVPLVTVPNTLALKATGDFDPNKTQRQIANAVWSVNAQKIERHVFQVKYLVDRIVPAFKTGQVTKESAEMVQRLMNVGQDISKRLKNSDYAHVSTLAATLVTVTKSIWQSGGQPKNKDLDLLPELATALCTTVNAGNAENTTVSEIQSSIKQVYGK</sequence>
<comment type="caution">
    <text evidence="6">The sequence shown here is derived from an EMBL/GenBank/DDBJ whole genome shotgun (WGS) entry which is preliminary data.</text>
</comment>
<dbReference type="GO" id="GO:0005829">
    <property type="term" value="C:cytosol"/>
    <property type="evidence" value="ECO:0007669"/>
    <property type="project" value="TreeGrafter"/>
</dbReference>
<dbReference type="PROSITE" id="PS50110">
    <property type="entry name" value="RESPONSE_REGULATORY"/>
    <property type="match status" value="1"/>
</dbReference>
<organism evidence="6 7">
    <name type="scientific">Terasakiella brassicae</name>
    <dbReference type="NCBI Taxonomy" id="1634917"/>
    <lineage>
        <taxon>Bacteria</taxon>
        <taxon>Pseudomonadati</taxon>
        <taxon>Pseudomonadota</taxon>
        <taxon>Alphaproteobacteria</taxon>
        <taxon>Rhodospirillales</taxon>
        <taxon>Terasakiellaceae</taxon>
        <taxon>Terasakiella</taxon>
    </lineage>
</organism>
<dbReference type="InterPro" id="IPR039420">
    <property type="entry name" value="WalR-like"/>
</dbReference>
<dbReference type="SMART" id="SM00448">
    <property type="entry name" value="REC"/>
    <property type="match status" value="1"/>
</dbReference>
<dbReference type="GO" id="GO:0000976">
    <property type="term" value="F:transcription cis-regulatory region binding"/>
    <property type="evidence" value="ECO:0007669"/>
    <property type="project" value="TreeGrafter"/>
</dbReference>
<dbReference type="RefSeq" id="WP_188666354.1">
    <property type="nucleotide sequence ID" value="NZ_BMHV01000024.1"/>
</dbReference>
<keyword evidence="7" id="KW-1185">Reference proteome</keyword>
<dbReference type="PANTHER" id="PTHR48111">
    <property type="entry name" value="REGULATOR OF RPOS"/>
    <property type="match status" value="1"/>
</dbReference>
<reference evidence="6" key="1">
    <citation type="journal article" date="2014" name="Int. J. Syst. Evol. Microbiol.">
        <title>Complete genome sequence of Corynebacterium casei LMG S-19264T (=DSM 44701T), isolated from a smear-ripened cheese.</title>
        <authorList>
            <consortium name="US DOE Joint Genome Institute (JGI-PGF)"/>
            <person name="Walter F."/>
            <person name="Albersmeier A."/>
            <person name="Kalinowski J."/>
            <person name="Ruckert C."/>
        </authorList>
    </citation>
    <scope>NUCLEOTIDE SEQUENCE</scope>
    <source>
        <strain evidence="6">CGMCC 1.15254</strain>
    </source>
</reference>
<dbReference type="InterPro" id="IPR001789">
    <property type="entry name" value="Sig_transdc_resp-reg_receiver"/>
</dbReference>
<gene>
    <name evidence="6" type="ORF">GCM10011332_27890</name>
</gene>
<keyword evidence="2" id="KW-0902">Two-component regulatory system</keyword>
<protein>
    <recommendedName>
        <fullName evidence="5">Response regulatory domain-containing protein</fullName>
    </recommendedName>
</protein>
<dbReference type="InterPro" id="IPR011006">
    <property type="entry name" value="CheY-like_superfamily"/>
</dbReference>
<dbReference type="CDD" id="cd00156">
    <property type="entry name" value="REC"/>
    <property type="match status" value="1"/>
</dbReference>
<dbReference type="Proteomes" id="UP000632498">
    <property type="component" value="Unassembled WGS sequence"/>
</dbReference>
<dbReference type="EMBL" id="BMHV01000024">
    <property type="protein sequence ID" value="GGF72327.1"/>
    <property type="molecule type" value="Genomic_DNA"/>
</dbReference>
<accession>A0A917FE07</accession>
<reference evidence="6" key="2">
    <citation type="submission" date="2020-09" db="EMBL/GenBank/DDBJ databases">
        <authorList>
            <person name="Sun Q."/>
            <person name="Zhou Y."/>
        </authorList>
    </citation>
    <scope>NUCLEOTIDE SEQUENCE</scope>
    <source>
        <strain evidence="6">CGMCC 1.15254</strain>
    </source>
</reference>
<name>A0A917FE07_9PROT</name>
<dbReference type="GO" id="GO:0032993">
    <property type="term" value="C:protein-DNA complex"/>
    <property type="evidence" value="ECO:0007669"/>
    <property type="project" value="TreeGrafter"/>
</dbReference>
<evidence type="ECO:0000256" key="4">
    <source>
        <dbReference type="PROSITE-ProRule" id="PRU00169"/>
    </source>
</evidence>
<proteinExistence type="predicted"/>
<evidence type="ECO:0000313" key="6">
    <source>
        <dbReference type="EMBL" id="GGF72327.1"/>
    </source>
</evidence>
<keyword evidence="1 4" id="KW-0597">Phosphoprotein</keyword>
<dbReference type="Pfam" id="PF00072">
    <property type="entry name" value="Response_reg"/>
    <property type="match status" value="1"/>
</dbReference>